<dbReference type="RefSeq" id="WP_137698637.1">
    <property type="nucleotide sequence ID" value="NZ_CP061336.1"/>
</dbReference>
<dbReference type="PROSITE" id="PS51272">
    <property type="entry name" value="SLH"/>
    <property type="match status" value="1"/>
</dbReference>
<dbReference type="KEGG" id="rher:EHE19_018580"/>
<gene>
    <name evidence="3" type="ORF">EHE19_018580</name>
</gene>
<dbReference type="Proteomes" id="UP000306409">
    <property type="component" value="Chromosome"/>
</dbReference>
<dbReference type="Gene3D" id="2.60.40.1220">
    <property type="match status" value="3"/>
</dbReference>
<organism evidence="3 4">
    <name type="scientific">Ruminiclostridium herbifermentans</name>
    <dbReference type="NCBI Taxonomy" id="2488810"/>
    <lineage>
        <taxon>Bacteria</taxon>
        <taxon>Bacillati</taxon>
        <taxon>Bacillota</taxon>
        <taxon>Clostridia</taxon>
        <taxon>Eubacteriales</taxon>
        <taxon>Oscillospiraceae</taxon>
        <taxon>Ruminiclostridium</taxon>
    </lineage>
</organism>
<evidence type="ECO:0000313" key="3">
    <source>
        <dbReference type="EMBL" id="QNU66813.1"/>
    </source>
</evidence>
<accession>A0A4U7JC81</accession>
<evidence type="ECO:0000313" key="4">
    <source>
        <dbReference type="Proteomes" id="UP000306409"/>
    </source>
</evidence>
<dbReference type="OrthoDB" id="1736087at2"/>
<dbReference type="InterPro" id="IPR032812">
    <property type="entry name" value="SbsA_Ig"/>
</dbReference>
<proteinExistence type="predicted"/>
<reference evidence="3 4" key="1">
    <citation type="submission" date="2020-09" db="EMBL/GenBank/DDBJ databases">
        <title>Characterization and genome sequencing of Ruminiclostridium sp. nov. MA18.</title>
        <authorList>
            <person name="Rettenmaier R."/>
            <person name="Kowollik M.-L."/>
            <person name="Liebl W."/>
            <person name="Zverlov V."/>
        </authorList>
    </citation>
    <scope>NUCLEOTIDE SEQUENCE [LARGE SCALE GENOMIC DNA]</scope>
    <source>
        <strain evidence="3 4">MA18</strain>
    </source>
</reference>
<evidence type="ECO:0000256" key="2">
    <source>
        <dbReference type="ARBA" id="ARBA00022737"/>
    </source>
</evidence>
<dbReference type="EMBL" id="CP061336">
    <property type="protein sequence ID" value="QNU66813.1"/>
    <property type="molecule type" value="Genomic_DNA"/>
</dbReference>
<name>A0A4U7JC81_9FIRM</name>
<dbReference type="AlphaFoldDB" id="A0A4U7JC81"/>
<dbReference type="InterPro" id="IPR014755">
    <property type="entry name" value="Cu-Rt/internalin_Ig-like"/>
</dbReference>
<keyword evidence="1" id="KW-0732">Signal</keyword>
<dbReference type="Pfam" id="PF13205">
    <property type="entry name" value="Big_5"/>
    <property type="match status" value="2"/>
</dbReference>
<keyword evidence="2" id="KW-0677">Repeat</keyword>
<sequence length="1017" mass="109997">MRNLRKLTAVLLAVALVLTSMTAVFAADSATIENADKAVALKDLGLYAGQDANDPKVGLENALTTQDSLIFLAKLFGYNDAANALTADQVADALAKFDDAASISEYAKNVVAYSAANGILSGSTQDGKFFVGAKDTVTAARFATFMLKQMGYTVADYKVSVAQLAETKGSKVDATITGDLTRDAAVGVMYGALTAEKASGKTVIADIVGDNADLKAKAEKLGLLEVAPVETADLAVESVKVLNNKQLQVVFNQEMDEESVEDKASYTIKDKGDVEKTLTDDSCVLGDDKKTVTITLDNSVLDCLTNASKAKVTVKKDVKAANEKTLGADKDFEVEVQDGLIPTVKEIKHTGEKNIKITFSEPVLEGGLNSKTLSNSNFAVKSGTYTYYVQNAELSLDVINLEVGTKLIEGPVTVSINDAGLDKANAIQDYAGYKVFKGEHTFDYVKDTSVAVVTVKEAKKLSVKLGFSKPVKAADLRLFHSAKNAANYQADVVTTGGKYVDEIEFKFGTANPLPAGNITLYLVNSETDSNKLVDGYGVKVPDQTLTATVVLDETGPTVTSVKPDKNLGVKITFNEELDADTAKKSSNYAIKTVKDGKTVYFSTPVYPFESNNKVVYLGVPGKLDDNTEFEVVVKKAIEDAAGNKMENDYVTTFTTGDNTAPEIDLDGCYVVENDGKIYIKFSEPMNEAQMLDKSNYMVYADTTKAGGYRALDDDDKVSKISDKIVLIDLDEKVKAPNVKIAPIMDLANKRLYDSVDSVIIENIGVEKVEFKSAELFEANKIKLVFNTKLDKFSNPDISLVSTTGSSLRIASVESQTINDDGNTEIVLVLDQDINTDATYTNKDTEVTSKVYIASKGDGIGTKSVSGTLLTANMSIEVTDKTAPKIAKVKFKDDDDETAKVYVLGYTIYDEAQKQDVEYIPDYDKVKKGVYAYIALEFSEEMDIYSMSKLTFTVDGYTVLDILQLDANVFVLVARAKEDNTAAKTTVTQVYNISDMSDNVLASGSTWTVRDISELPKK</sequence>
<keyword evidence="4" id="KW-1185">Reference proteome</keyword>
<evidence type="ECO:0000256" key="1">
    <source>
        <dbReference type="ARBA" id="ARBA00022729"/>
    </source>
</evidence>
<protein>
    <submittedName>
        <fullName evidence="3">Ig-like domain-containing protein</fullName>
    </submittedName>
</protein>
<dbReference type="InterPro" id="IPR001119">
    <property type="entry name" value="SLH_dom"/>
</dbReference>